<accession>A0A4R2L617</accession>
<sequence>MSKKEVLKRYILFIIGLFVNSFGVSFITKASLGTSPISSIPYTLSLGFKPTLGMFTLYMSILLIIIQMMLLRKNFPKQYFLQIPVSIAFSWFIDVTMELLSFMDPDTYLLKFISLIVGCIILGGGVYMEMVADVVMLPGESFVKAVSVSFHKDFGKTKVVFDSSMTIIAGVIGLVIFRKLAGVGEGTVIAALLVGMIARFLKKKLGFVENFLIENASVTEEEEVVEDKLHRNWQKI</sequence>
<dbReference type="InterPro" id="IPR038750">
    <property type="entry name" value="YczE/YyaS-like"/>
</dbReference>
<keyword evidence="1" id="KW-1133">Transmembrane helix</keyword>
<name>A0A4R2L617_9FIRM</name>
<evidence type="ECO:0000313" key="3">
    <source>
        <dbReference type="Proteomes" id="UP000294919"/>
    </source>
</evidence>
<dbReference type="Pfam" id="PF19700">
    <property type="entry name" value="DUF6198"/>
    <property type="match status" value="1"/>
</dbReference>
<feature type="transmembrane region" description="Helical" evidence="1">
    <location>
        <begin position="108"/>
        <end position="128"/>
    </location>
</feature>
<dbReference type="EMBL" id="SLWV01000002">
    <property type="protein sequence ID" value="TCO79386.1"/>
    <property type="molecule type" value="Genomic_DNA"/>
</dbReference>
<feature type="transmembrane region" description="Helical" evidence="1">
    <location>
        <begin position="183"/>
        <end position="201"/>
    </location>
</feature>
<evidence type="ECO:0000256" key="1">
    <source>
        <dbReference type="SAM" id="Phobius"/>
    </source>
</evidence>
<evidence type="ECO:0000313" key="2">
    <source>
        <dbReference type="EMBL" id="TCO79386.1"/>
    </source>
</evidence>
<feature type="transmembrane region" description="Helical" evidence="1">
    <location>
        <begin position="159"/>
        <end position="177"/>
    </location>
</feature>
<comment type="caution">
    <text evidence="2">The sequence shown here is derived from an EMBL/GenBank/DDBJ whole genome shotgun (WGS) entry which is preliminary data.</text>
</comment>
<gene>
    <name evidence="2" type="ORF">EV214_102104</name>
</gene>
<feature type="transmembrane region" description="Helical" evidence="1">
    <location>
        <begin position="83"/>
        <end position="102"/>
    </location>
</feature>
<dbReference type="PANTHER" id="PTHR40078">
    <property type="entry name" value="INTEGRAL MEMBRANE PROTEIN-RELATED"/>
    <property type="match status" value="1"/>
</dbReference>
<dbReference type="PANTHER" id="PTHR40078:SF1">
    <property type="entry name" value="INTEGRAL MEMBRANE PROTEIN"/>
    <property type="match status" value="1"/>
</dbReference>
<dbReference type="RefSeq" id="WP_243116528.1">
    <property type="nucleotide sequence ID" value="NZ_SLWV01000002.1"/>
</dbReference>
<keyword evidence="1" id="KW-0472">Membrane</keyword>
<dbReference type="Proteomes" id="UP000294919">
    <property type="component" value="Unassembled WGS sequence"/>
</dbReference>
<keyword evidence="3" id="KW-1185">Reference proteome</keyword>
<protein>
    <submittedName>
        <fullName evidence="2">Putative membrane protein YczE</fullName>
    </submittedName>
</protein>
<feature type="transmembrane region" description="Helical" evidence="1">
    <location>
        <begin position="52"/>
        <end position="71"/>
    </location>
</feature>
<proteinExistence type="predicted"/>
<feature type="transmembrane region" description="Helical" evidence="1">
    <location>
        <begin position="12"/>
        <end position="32"/>
    </location>
</feature>
<reference evidence="2 3" key="1">
    <citation type="submission" date="2019-03" db="EMBL/GenBank/DDBJ databases">
        <title>Genomic Encyclopedia of Type Strains, Phase IV (KMG-IV): sequencing the most valuable type-strain genomes for metagenomic binning, comparative biology and taxonomic classification.</title>
        <authorList>
            <person name="Goeker M."/>
        </authorList>
    </citation>
    <scope>NUCLEOTIDE SEQUENCE [LARGE SCALE GENOMIC DNA]</scope>
    <source>
        <strain evidence="2 3">DSM 102940</strain>
    </source>
</reference>
<keyword evidence="1" id="KW-0812">Transmembrane</keyword>
<dbReference type="AlphaFoldDB" id="A0A4R2L617"/>
<organism evidence="2 3">
    <name type="scientific">Marinisporobacter balticus</name>
    <dbReference type="NCBI Taxonomy" id="2018667"/>
    <lineage>
        <taxon>Bacteria</taxon>
        <taxon>Bacillati</taxon>
        <taxon>Bacillota</taxon>
        <taxon>Clostridia</taxon>
        <taxon>Peptostreptococcales</taxon>
        <taxon>Thermotaleaceae</taxon>
        <taxon>Marinisporobacter</taxon>
    </lineage>
</organism>